<evidence type="ECO:0000313" key="4">
    <source>
        <dbReference type="Proteomes" id="UP000652761"/>
    </source>
</evidence>
<sequence length="76" mass="7868">MVWRLSAGVLSTASALCPTPLVSAGVIVPAALAGEGLVIPTGPCSRGSPPYFLQLGDRRHGSSVSDGLRRPSWDHD</sequence>
<accession>A0A843V0Q9</accession>
<dbReference type="EMBL" id="NMUH01001161">
    <property type="protein sequence ID" value="MQL89581.1"/>
    <property type="molecule type" value="Genomic_DNA"/>
</dbReference>
<feature type="region of interest" description="Disordered" evidence="1">
    <location>
        <begin position="56"/>
        <end position="76"/>
    </location>
</feature>
<protein>
    <recommendedName>
        <fullName evidence="5">Secreted protein</fullName>
    </recommendedName>
</protein>
<organism evidence="3 4">
    <name type="scientific">Colocasia esculenta</name>
    <name type="common">Wild taro</name>
    <name type="synonym">Arum esculentum</name>
    <dbReference type="NCBI Taxonomy" id="4460"/>
    <lineage>
        <taxon>Eukaryota</taxon>
        <taxon>Viridiplantae</taxon>
        <taxon>Streptophyta</taxon>
        <taxon>Embryophyta</taxon>
        <taxon>Tracheophyta</taxon>
        <taxon>Spermatophyta</taxon>
        <taxon>Magnoliopsida</taxon>
        <taxon>Liliopsida</taxon>
        <taxon>Araceae</taxon>
        <taxon>Aroideae</taxon>
        <taxon>Colocasieae</taxon>
        <taxon>Colocasia</taxon>
    </lineage>
</organism>
<reference evidence="3" key="1">
    <citation type="submission" date="2017-07" db="EMBL/GenBank/DDBJ databases">
        <title>Taro Niue Genome Assembly and Annotation.</title>
        <authorList>
            <person name="Atibalentja N."/>
            <person name="Keating K."/>
            <person name="Fields C.J."/>
        </authorList>
    </citation>
    <scope>NUCLEOTIDE SEQUENCE</scope>
    <source>
        <strain evidence="3">Niue_2</strain>
        <tissue evidence="3">Leaf</tissue>
    </source>
</reference>
<gene>
    <name evidence="3" type="ORF">Taro_022156</name>
</gene>
<evidence type="ECO:0008006" key="5">
    <source>
        <dbReference type="Google" id="ProtNLM"/>
    </source>
</evidence>
<keyword evidence="4" id="KW-1185">Reference proteome</keyword>
<dbReference type="AlphaFoldDB" id="A0A843V0Q9"/>
<keyword evidence="2" id="KW-0732">Signal</keyword>
<evidence type="ECO:0000256" key="1">
    <source>
        <dbReference type="SAM" id="MobiDB-lite"/>
    </source>
</evidence>
<evidence type="ECO:0000256" key="2">
    <source>
        <dbReference type="SAM" id="SignalP"/>
    </source>
</evidence>
<dbReference type="Proteomes" id="UP000652761">
    <property type="component" value="Unassembled WGS sequence"/>
</dbReference>
<feature type="signal peptide" evidence="2">
    <location>
        <begin position="1"/>
        <end position="24"/>
    </location>
</feature>
<name>A0A843V0Q9_COLES</name>
<feature type="compositionally biased region" description="Basic and acidic residues" evidence="1">
    <location>
        <begin position="67"/>
        <end position="76"/>
    </location>
</feature>
<feature type="chain" id="PRO_5032533131" description="Secreted protein" evidence="2">
    <location>
        <begin position="25"/>
        <end position="76"/>
    </location>
</feature>
<comment type="caution">
    <text evidence="3">The sequence shown here is derived from an EMBL/GenBank/DDBJ whole genome shotgun (WGS) entry which is preliminary data.</text>
</comment>
<proteinExistence type="predicted"/>
<evidence type="ECO:0000313" key="3">
    <source>
        <dbReference type="EMBL" id="MQL89581.1"/>
    </source>
</evidence>